<feature type="transmembrane region" description="Helical" evidence="4">
    <location>
        <begin position="314"/>
        <end position="334"/>
    </location>
</feature>
<dbReference type="InterPro" id="IPR011701">
    <property type="entry name" value="MFS"/>
</dbReference>
<name>A0ABQ1MWI3_9BACT</name>
<dbReference type="SUPFAM" id="SSF103473">
    <property type="entry name" value="MFS general substrate transporter"/>
    <property type="match status" value="1"/>
</dbReference>
<evidence type="ECO:0000313" key="7">
    <source>
        <dbReference type="Proteomes" id="UP000636010"/>
    </source>
</evidence>
<sequence length="397" mass="42783">MKNVLGQNYKINKQILPIIVLAQFCCTSVWFAGNAIISDLIVNFDLVSTALGHLTSSIQLGFIFGTLIFALLAIADKFSPSKVFLFSATIAAALNCSVTFPGNSYLSLVGLRFLTGICLAGIYPVGMKIAADYFDKGLGKSLGFLVGALVLGTAFPHLLNSLGSDFNWQYIIYATSALAFLGGLLIFAFVPDGPYRKSGQGLKIGALITVFKPKAFRAAAFGYFGHMWELYTFWAFVPLLLLSHSEYNGYEPKNISLFSFVIIAIGALGCVLAGYLAEKLTARKVAFSALSLSGICCILIPVVFLYAGSTTLTGFLVIWGIAVTADSPLFSTMVAQNAIAEFKGSALTIVNCIGFAITIVSLQLVNFLNIYFELYYILPVLALGPFLGLFYKKVGEK</sequence>
<feature type="transmembrane region" description="Helical" evidence="4">
    <location>
        <begin position="221"/>
        <end position="243"/>
    </location>
</feature>
<proteinExistence type="predicted"/>
<keyword evidence="1 4" id="KW-0812">Transmembrane</keyword>
<feature type="transmembrane region" description="Helical" evidence="4">
    <location>
        <begin position="374"/>
        <end position="391"/>
    </location>
</feature>
<feature type="transmembrane region" description="Helical" evidence="4">
    <location>
        <begin position="57"/>
        <end position="76"/>
    </location>
</feature>
<dbReference type="PANTHER" id="PTHR23521">
    <property type="entry name" value="TRANSPORTER MFS SUPERFAMILY"/>
    <property type="match status" value="1"/>
</dbReference>
<dbReference type="Gene3D" id="1.20.1250.20">
    <property type="entry name" value="MFS general substrate transporter like domains"/>
    <property type="match status" value="2"/>
</dbReference>
<evidence type="ECO:0000256" key="2">
    <source>
        <dbReference type="ARBA" id="ARBA00022989"/>
    </source>
</evidence>
<keyword evidence="7" id="KW-1185">Reference proteome</keyword>
<dbReference type="Pfam" id="PF07690">
    <property type="entry name" value="MFS_1"/>
    <property type="match status" value="1"/>
</dbReference>
<keyword evidence="3 4" id="KW-0472">Membrane</keyword>
<dbReference type="RefSeq" id="WP_229712653.1">
    <property type="nucleotide sequence ID" value="NZ_BAABHU010000013.1"/>
</dbReference>
<feature type="domain" description="Major facilitator superfamily (MFS) profile" evidence="5">
    <location>
        <begin position="1"/>
        <end position="396"/>
    </location>
</feature>
<feature type="transmembrane region" description="Helical" evidence="4">
    <location>
        <begin position="106"/>
        <end position="126"/>
    </location>
</feature>
<keyword evidence="2 4" id="KW-1133">Transmembrane helix</keyword>
<evidence type="ECO:0000256" key="3">
    <source>
        <dbReference type="ARBA" id="ARBA00023136"/>
    </source>
</evidence>
<dbReference type="PROSITE" id="PS50850">
    <property type="entry name" value="MFS"/>
    <property type="match status" value="1"/>
</dbReference>
<reference evidence="7" key="1">
    <citation type="journal article" date="2019" name="Int. J. Syst. Evol. Microbiol.">
        <title>The Global Catalogue of Microorganisms (GCM) 10K type strain sequencing project: providing services to taxonomists for standard genome sequencing and annotation.</title>
        <authorList>
            <consortium name="The Broad Institute Genomics Platform"/>
            <consortium name="The Broad Institute Genome Sequencing Center for Infectious Disease"/>
            <person name="Wu L."/>
            <person name="Ma J."/>
        </authorList>
    </citation>
    <scope>NUCLEOTIDE SEQUENCE [LARGE SCALE GENOMIC DNA]</scope>
    <source>
        <strain evidence="7">CGMCC 1.10832</strain>
    </source>
</reference>
<dbReference type="Proteomes" id="UP000636010">
    <property type="component" value="Unassembled WGS sequence"/>
</dbReference>
<feature type="transmembrane region" description="Helical" evidence="4">
    <location>
        <begin position="289"/>
        <end position="308"/>
    </location>
</feature>
<feature type="transmembrane region" description="Helical" evidence="4">
    <location>
        <begin position="255"/>
        <end position="277"/>
    </location>
</feature>
<feature type="transmembrane region" description="Helical" evidence="4">
    <location>
        <begin position="346"/>
        <end position="368"/>
    </location>
</feature>
<evidence type="ECO:0000313" key="6">
    <source>
        <dbReference type="EMBL" id="GGC47995.1"/>
    </source>
</evidence>
<organism evidence="6 7">
    <name type="scientific">Marivirga lumbricoides</name>
    <dbReference type="NCBI Taxonomy" id="1046115"/>
    <lineage>
        <taxon>Bacteria</taxon>
        <taxon>Pseudomonadati</taxon>
        <taxon>Bacteroidota</taxon>
        <taxon>Cytophagia</taxon>
        <taxon>Cytophagales</taxon>
        <taxon>Marivirgaceae</taxon>
        <taxon>Marivirga</taxon>
    </lineage>
</organism>
<feature type="transmembrane region" description="Helical" evidence="4">
    <location>
        <begin position="15"/>
        <end position="37"/>
    </location>
</feature>
<dbReference type="EMBL" id="BMEC01000013">
    <property type="protein sequence ID" value="GGC47995.1"/>
    <property type="molecule type" value="Genomic_DNA"/>
</dbReference>
<dbReference type="InterPro" id="IPR020846">
    <property type="entry name" value="MFS_dom"/>
</dbReference>
<feature type="transmembrane region" description="Helical" evidence="4">
    <location>
        <begin position="138"/>
        <end position="158"/>
    </location>
</feature>
<protein>
    <submittedName>
        <fullName evidence="6">Membrane protein</fullName>
    </submittedName>
</protein>
<accession>A0ABQ1MWI3</accession>
<comment type="caution">
    <text evidence="6">The sequence shown here is derived from an EMBL/GenBank/DDBJ whole genome shotgun (WGS) entry which is preliminary data.</text>
</comment>
<dbReference type="PANTHER" id="PTHR23521:SF3">
    <property type="entry name" value="MFS TRANSPORTER"/>
    <property type="match status" value="1"/>
</dbReference>
<evidence type="ECO:0000256" key="1">
    <source>
        <dbReference type="ARBA" id="ARBA00022692"/>
    </source>
</evidence>
<gene>
    <name evidence="6" type="ORF">GCM10011506_37010</name>
</gene>
<evidence type="ECO:0000256" key="4">
    <source>
        <dbReference type="SAM" id="Phobius"/>
    </source>
</evidence>
<evidence type="ECO:0000259" key="5">
    <source>
        <dbReference type="PROSITE" id="PS50850"/>
    </source>
</evidence>
<dbReference type="InterPro" id="IPR036259">
    <property type="entry name" value="MFS_trans_sf"/>
</dbReference>
<feature type="transmembrane region" description="Helical" evidence="4">
    <location>
        <begin position="170"/>
        <end position="190"/>
    </location>
</feature>